<name>A0ABU9BFT7_9BURK</name>
<proteinExistence type="inferred from homology"/>
<comment type="caution">
    <text evidence="4">The sequence shown here is derived from an EMBL/GenBank/DDBJ whole genome shotgun (WGS) entry which is preliminary data.</text>
</comment>
<organism evidence="4 5">
    <name type="scientific">Pseudaquabacterium rugosum</name>
    <dbReference type="NCBI Taxonomy" id="2984194"/>
    <lineage>
        <taxon>Bacteria</taxon>
        <taxon>Pseudomonadati</taxon>
        <taxon>Pseudomonadota</taxon>
        <taxon>Betaproteobacteria</taxon>
        <taxon>Burkholderiales</taxon>
        <taxon>Sphaerotilaceae</taxon>
        <taxon>Pseudaquabacterium</taxon>
    </lineage>
</organism>
<dbReference type="Pfam" id="PF10087">
    <property type="entry name" value="DUF2325"/>
    <property type="match status" value="1"/>
</dbReference>
<dbReference type="EMBL" id="JBBUTF010000031">
    <property type="protein sequence ID" value="MEK8028808.1"/>
    <property type="molecule type" value="Genomic_DNA"/>
</dbReference>
<comment type="similarity">
    <text evidence="1">Belongs to the UPF0751 family.</text>
</comment>
<keyword evidence="2" id="KW-0175">Coiled coil</keyword>
<dbReference type="InterPro" id="IPR016772">
    <property type="entry name" value="UCP020408"/>
</dbReference>
<accession>A0ABU9BFT7</accession>
<evidence type="ECO:0000256" key="2">
    <source>
        <dbReference type="SAM" id="Coils"/>
    </source>
</evidence>
<feature type="coiled-coil region" evidence="2">
    <location>
        <begin position="230"/>
        <end position="282"/>
    </location>
</feature>
<keyword evidence="5" id="KW-1185">Reference proteome</keyword>
<gene>
    <name evidence="4" type="ORF">AACH11_22845</name>
</gene>
<evidence type="ECO:0000313" key="5">
    <source>
        <dbReference type="Proteomes" id="UP001368500"/>
    </source>
</evidence>
<dbReference type="RefSeq" id="WP_341376596.1">
    <property type="nucleotide sequence ID" value="NZ_JBBUTF010000031.1"/>
</dbReference>
<evidence type="ECO:0000256" key="1">
    <source>
        <dbReference type="ARBA" id="ARBA00007189"/>
    </source>
</evidence>
<reference evidence="4 5" key="1">
    <citation type="submission" date="2024-04" db="EMBL/GenBank/DDBJ databases">
        <title>Novel species of the genus Ideonella isolated from streams.</title>
        <authorList>
            <person name="Lu H."/>
        </authorList>
    </citation>
    <scope>NUCLEOTIDE SEQUENCE [LARGE SCALE GENOMIC DNA]</scope>
    <source>
        <strain evidence="4 5">BYS139W</strain>
    </source>
</reference>
<protein>
    <submittedName>
        <fullName evidence="4">DUF2325 domain-containing protein</fullName>
    </submittedName>
</protein>
<feature type="region of interest" description="Disordered" evidence="3">
    <location>
        <begin position="47"/>
        <end position="77"/>
    </location>
</feature>
<evidence type="ECO:0000256" key="3">
    <source>
        <dbReference type="SAM" id="MobiDB-lite"/>
    </source>
</evidence>
<sequence length="504" mass="53650">MCDLLRKTEAGGPSSYQPFRPVPGLCRHAVAQAIGSVLGAVPPAWSADAPEPVGQPGSGSGPAGLPERAGIGPASGTPALAPMAVAAPARPPSQARRRLWQLGAHAGCPVIGVCLPLDAARALARRVLMLDASDDDYTIHNQLVGHCRPRGPVAEALQDALDARYAAEVQTARAIKTRVALREAWQAALHGDGVAGALWSTLTHPACDSSLEDEVLRDVHLLQHQWGASERADRRALRQLRETHAELQQQLLDQQSRARLQAAEQTRRIEQQQAELVRLRAELIQRDTRLAHLQQDLEDVRAGLPDLPARQRLQQQVHAMQQRMQGMALALRQVRASLHRTESAAAGAAGSAGLLPVDGELAPSTAGVRAGGRAAQASPPLPSDPVPADDTICAPAAAPRAVLCVGGLSGAVPVYRDVVEHAGSRFLHHDGGLEHHASLLEASLAAADLVICQTGCISHDAYWRVKAHCKRTGTPCVFVDKPSRSSLERALAGWQPLRFSRQPA</sequence>
<evidence type="ECO:0000313" key="4">
    <source>
        <dbReference type="EMBL" id="MEK8028808.1"/>
    </source>
</evidence>
<dbReference type="Proteomes" id="UP001368500">
    <property type="component" value="Unassembled WGS sequence"/>
</dbReference>